<proteinExistence type="predicted"/>
<evidence type="ECO:0000313" key="2">
    <source>
        <dbReference type="Proteomes" id="UP000280008"/>
    </source>
</evidence>
<gene>
    <name evidence="1" type="ORF">C8E83_0506</name>
</gene>
<reference evidence="1 2" key="1">
    <citation type="submission" date="2018-10" db="EMBL/GenBank/DDBJ databases">
        <title>Sequencing the genomes of 1000 actinobacteria strains.</title>
        <authorList>
            <person name="Klenk H.-P."/>
        </authorList>
    </citation>
    <scope>NUCLEOTIDE SEQUENCE [LARGE SCALE GENOMIC DNA]</scope>
    <source>
        <strain evidence="1 2">DSM 17894</strain>
    </source>
</reference>
<protein>
    <submittedName>
        <fullName evidence="1">TetR family transcriptional regulator</fullName>
    </submittedName>
</protein>
<dbReference type="AlphaFoldDB" id="A0A495IBP5"/>
<comment type="caution">
    <text evidence="1">The sequence shown here is derived from an EMBL/GenBank/DDBJ whole genome shotgun (WGS) entry which is preliminary data.</text>
</comment>
<dbReference type="SUPFAM" id="SSF46689">
    <property type="entry name" value="Homeodomain-like"/>
    <property type="match status" value="1"/>
</dbReference>
<dbReference type="OrthoDB" id="5015568at2"/>
<dbReference type="RefSeq" id="WP_121368282.1">
    <property type="nucleotide sequence ID" value="NZ_RBKS01000001.1"/>
</dbReference>
<sequence length="197" mass="21688">MPSLDAAETADLRRRIVDAGIDAIRATGHSTVTLDDIARQADLEVAEVESAFPIWDLLMVSIIDGWVGVIRRDQALIAERDGAVAYVRSLVEAAASDPAMVRTRLAFIGAASDENHAANGWYRSSYAQFMQDVTLFFTRDIVAKREPRTVSPRFAAEQLIALYEGLQVQSTMLDTVDLLTAWDRAVGFLHFGWSEGA</sequence>
<accession>A0A495IBP5</accession>
<dbReference type="Proteomes" id="UP000280008">
    <property type="component" value="Unassembled WGS sequence"/>
</dbReference>
<dbReference type="SUPFAM" id="SSF48498">
    <property type="entry name" value="Tetracyclin repressor-like, C-terminal domain"/>
    <property type="match status" value="1"/>
</dbReference>
<name>A0A495IBP5_9MICO</name>
<organism evidence="1 2">
    <name type="scientific">Frondihabitans australicus</name>
    <dbReference type="NCBI Taxonomy" id="386892"/>
    <lineage>
        <taxon>Bacteria</taxon>
        <taxon>Bacillati</taxon>
        <taxon>Actinomycetota</taxon>
        <taxon>Actinomycetes</taxon>
        <taxon>Micrococcales</taxon>
        <taxon>Microbacteriaceae</taxon>
        <taxon>Frondihabitans</taxon>
    </lineage>
</organism>
<dbReference type="EMBL" id="RBKS01000001">
    <property type="protein sequence ID" value="RKR73414.1"/>
    <property type="molecule type" value="Genomic_DNA"/>
</dbReference>
<dbReference type="InterPro" id="IPR036271">
    <property type="entry name" value="Tet_transcr_reg_TetR-rel_C_sf"/>
</dbReference>
<keyword evidence="2" id="KW-1185">Reference proteome</keyword>
<evidence type="ECO:0000313" key="1">
    <source>
        <dbReference type="EMBL" id="RKR73414.1"/>
    </source>
</evidence>
<dbReference type="Gene3D" id="1.10.357.10">
    <property type="entry name" value="Tetracycline Repressor, domain 2"/>
    <property type="match status" value="1"/>
</dbReference>
<dbReference type="InterPro" id="IPR009057">
    <property type="entry name" value="Homeodomain-like_sf"/>
</dbReference>